<organism evidence="7 8">
    <name type="scientific">Lacticaseibacillus jixianensis</name>
    <dbReference type="NCBI Taxonomy" id="2486012"/>
    <lineage>
        <taxon>Bacteria</taxon>
        <taxon>Bacillati</taxon>
        <taxon>Bacillota</taxon>
        <taxon>Bacilli</taxon>
        <taxon>Lactobacillales</taxon>
        <taxon>Lactobacillaceae</taxon>
        <taxon>Lacticaseibacillus</taxon>
    </lineage>
</organism>
<evidence type="ECO:0000256" key="3">
    <source>
        <dbReference type="ARBA" id="ARBA00022643"/>
    </source>
</evidence>
<keyword evidence="2 5" id="KW-0285">Flavoprotein</keyword>
<evidence type="ECO:0000313" key="7">
    <source>
        <dbReference type="EMBL" id="MFD1393119.1"/>
    </source>
</evidence>
<reference evidence="8" key="1">
    <citation type="journal article" date="2019" name="Int. J. Syst. Evol. Microbiol.">
        <title>The Global Catalogue of Microorganisms (GCM) 10K type strain sequencing project: providing services to taxonomists for standard genome sequencing and annotation.</title>
        <authorList>
            <consortium name="The Broad Institute Genomics Platform"/>
            <consortium name="The Broad Institute Genome Sequencing Center for Infectious Disease"/>
            <person name="Wu L."/>
            <person name="Ma J."/>
        </authorList>
    </citation>
    <scope>NUCLEOTIDE SEQUENCE [LARGE SCALE GENOMIC DNA]</scope>
    <source>
        <strain evidence="8">CCM 8911</strain>
    </source>
</reference>
<dbReference type="InterPro" id="IPR029479">
    <property type="entry name" value="Nitroreductase"/>
</dbReference>
<dbReference type="RefSeq" id="WP_125585101.1">
    <property type="nucleotide sequence ID" value="NZ_JBHTMO010000015.1"/>
</dbReference>
<name>A0ABW4B7X1_9LACO</name>
<sequence length="243" mass="26745">MMIDTSALNHRTIRKFSAAPQPADQRALEDVAQATASSNFLQQFTLIKVADQAKRQHIAALTNCAFVAGPGMLYVFVLDQQRNLEAAKLTGQAAARFTGWAGFLGGVADCELAAQNLVAAAERSGLGACFLGSVLNDPRRMIALLGLPRHTFPVLGLVVGVPAEQPEHKPRLPHAAVVGEDTYPTMADLHDYDNTLEDYYRHRQWNAREETFTSSLRAYTKTDPHHRPEIGQILRDQGFNLPQ</sequence>
<evidence type="ECO:0000259" key="6">
    <source>
        <dbReference type="Pfam" id="PF00881"/>
    </source>
</evidence>
<feature type="domain" description="Nitroreductase" evidence="6">
    <location>
        <begin position="9"/>
        <end position="160"/>
    </location>
</feature>
<dbReference type="EMBL" id="JBHTMO010000015">
    <property type="protein sequence ID" value="MFD1393119.1"/>
    <property type="molecule type" value="Genomic_DNA"/>
</dbReference>
<evidence type="ECO:0000256" key="1">
    <source>
        <dbReference type="ARBA" id="ARBA00008366"/>
    </source>
</evidence>
<gene>
    <name evidence="7" type="ORF">ACFQ3L_05865</name>
</gene>
<dbReference type="Proteomes" id="UP001597249">
    <property type="component" value="Unassembled WGS sequence"/>
</dbReference>
<keyword evidence="3 5" id="KW-0288">FMN</keyword>
<keyword evidence="8" id="KW-1185">Reference proteome</keyword>
<evidence type="ECO:0000313" key="8">
    <source>
        <dbReference type="Proteomes" id="UP001597249"/>
    </source>
</evidence>
<dbReference type="PANTHER" id="PTHR43425:SF2">
    <property type="entry name" value="OXYGEN-INSENSITIVE NADPH NITROREDUCTASE"/>
    <property type="match status" value="1"/>
</dbReference>
<proteinExistence type="inferred from homology"/>
<comment type="caution">
    <text evidence="7">The sequence shown here is derived from an EMBL/GenBank/DDBJ whole genome shotgun (WGS) entry which is preliminary data.</text>
</comment>
<keyword evidence="4 5" id="KW-0560">Oxidoreductase</keyword>
<dbReference type="InterPro" id="IPR000415">
    <property type="entry name" value="Nitroreductase-like"/>
</dbReference>
<protein>
    <submittedName>
        <fullName evidence="7">Nitroreductase family protein</fullName>
    </submittedName>
</protein>
<evidence type="ECO:0000256" key="4">
    <source>
        <dbReference type="ARBA" id="ARBA00023002"/>
    </source>
</evidence>
<evidence type="ECO:0000256" key="5">
    <source>
        <dbReference type="PIRNR" id="PIRNR005426"/>
    </source>
</evidence>
<keyword evidence="5" id="KW-0521">NADP</keyword>
<dbReference type="InterPro" id="IPR016446">
    <property type="entry name" value="Flavin_OxRdtase_Frp"/>
</dbReference>
<evidence type="ECO:0000256" key="2">
    <source>
        <dbReference type="ARBA" id="ARBA00022630"/>
    </source>
</evidence>
<comment type="similarity">
    <text evidence="1 5">Belongs to the flavin oxidoreductase frp family.</text>
</comment>
<accession>A0ABW4B7X1</accession>
<dbReference type="PANTHER" id="PTHR43425">
    <property type="entry name" value="OXYGEN-INSENSITIVE NADPH NITROREDUCTASE"/>
    <property type="match status" value="1"/>
</dbReference>
<dbReference type="PIRSF" id="PIRSF005426">
    <property type="entry name" value="Frp"/>
    <property type="match status" value="1"/>
</dbReference>
<dbReference type="SUPFAM" id="SSF55469">
    <property type="entry name" value="FMN-dependent nitroreductase-like"/>
    <property type="match status" value="1"/>
</dbReference>
<dbReference type="Gene3D" id="3.40.109.10">
    <property type="entry name" value="NADH Oxidase"/>
    <property type="match status" value="1"/>
</dbReference>
<dbReference type="Pfam" id="PF00881">
    <property type="entry name" value="Nitroreductase"/>
    <property type="match status" value="1"/>
</dbReference>